<evidence type="ECO:0000313" key="1">
    <source>
        <dbReference type="EMBL" id="KAG0432820.1"/>
    </source>
</evidence>
<organism evidence="1 2">
    <name type="scientific">Ixodes persulcatus</name>
    <name type="common">Taiga tick</name>
    <dbReference type="NCBI Taxonomy" id="34615"/>
    <lineage>
        <taxon>Eukaryota</taxon>
        <taxon>Metazoa</taxon>
        <taxon>Ecdysozoa</taxon>
        <taxon>Arthropoda</taxon>
        <taxon>Chelicerata</taxon>
        <taxon>Arachnida</taxon>
        <taxon>Acari</taxon>
        <taxon>Parasitiformes</taxon>
        <taxon>Ixodida</taxon>
        <taxon>Ixodoidea</taxon>
        <taxon>Ixodidae</taxon>
        <taxon>Ixodinae</taxon>
        <taxon>Ixodes</taxon>
    </lineage>
</organism>
<name>A0AC60QF93_IXOPE</name>
<keyword evidence="2" id="KW-1185">Reference proteome</keyword>
<evidence type="ECO:0000313" key="2">
    <source>
        <dbReference type="Proteomes" id="UP000805193"/>
    </source>
</evidence>
<gene>
    <name evidence="1" type="ORF">HPB47_020496</name>
</gene>
<dbReference type="EMBL" id="JABSTQ010009114">
    <property type="protein sequence ID" value="KAG0432820.1"/>
    <property type="molecule type" value="Genomic_DNA"/>
</dbReference>
<dbReference type="Proteomes" id="UP000805193">
    <property type="component" value="Unassembled WGS sequence"/>
</dbReference>
<accession>A0AC60QF93</accession>
<reference evidence="1 2" key="1">
    <citation type="journal article" date="2020" name="Cell">
        <title>Large-Scale Comparative Analyses of Tick Genomes Elucidate Their Genetic Diversity and Vector Capacities.</title>
        <authorList>
            <consortium name="Tick Genome and Microbiome Consortium (TIGMIC)"/>
            <person name="Jia N."/>
            <person name="Wang J."/>
            <person name="Shi W."/>
            <person name="Du L."/>
            <person name="Sun Y."/>
            <person name="Zhan W."/>
            <person name="Jiang J.F."/>
            <person name="Wang Q."/>
            <person name="Zhang B."/>
            <person name="Ji P."/>
            <person name="Bell-Sakyi L."/>
            <person name="Cui X.M."/>
            <person name="Yuan T.T."/>
            <person name="Jiang B.G."/>
            <person name="Yang W.F."/>
            <person name="Lam T.T."/>
            <person name="Chang Q.C."/>
            <person name="Ding S.J."/>
            <person name="Wang X.J."/>
            <person name="Zhu J.G."/>
            <person name="Ruan X.D."/>
            <person name="Zhao L."/>
            <person name="Wei J.T."/>
            <person name="Ye R.Z."/>
            <person name="Que T.C."/>
            <person name="Du C.H."/>
            <person name="Zhou Y.H."/>
            <person name="Cheng J.X."/>
            <person name="Dai P.F."/>
            <person name="Guo W.B."/>
            <person name="Han X.H."/>
            <person name="Huang E.J."/>
            <person name="Li L.F."/>
            <person name="Wei W."/>
            <person name="Gao Y.C."/>
            <person name="Liu J.Z."/>
            <person name="Shao H.Z."/>
            <person name="Wang X."/>
            <person name="Wang C.C."/>
            <person name="Yang T.C."/>
            <person name="Huo Q.B."/>
            <person name="Li W."/>
            <person name="Chen H.Y."/>
            <person name="Chen S.E."/>
            <person name="Zhou L.G."/>
            <person name="Ni X.B."/>
            <person name="Tian J.H."/>
            <person name="Sheng Y."/>
            <person name="Liu T."/>
            <person name="Pan Y.S."/>
            <person name="Xia L.Y."/>
            <person name="Li J."/>
            <person name="Zhao F."/>
            <person name="Cao W.C."/>
        </authorList>
    </citation>
    <scope>NUCLEOTIDE SEQUENCE [LARGE SCALE GENOMIC DNA]</scope>
    <source>
        <strain evidence="1">Iper-2018</strain>
    </source>
</reference>
<sequence length="125" mass="14093">MASRKRKPLTLRERLSILAVVDRDPKRKRIDIAKGLRLPASTVNTVVSKRKQIEENALVFGAATKQARGAKHGELEDALLKWFKQARASGVRPWRLHTSWASRISQLRTAGWTDFGFAMASRTAK</sequence>
<proteinExistence type="predicted"/>
<comment type="caution">
    <text evidence="1">The sequence shown here is derived from an EMBL/GenBank/DDBJ whole genome shotgun (WGS) entry which is preliminary data.</text>
</comment>
<protein>
    <submittedName>
        <fullName evidence="1">Uncharacterized protein</fullName>
    </submittedName>
</protein>